<dbReference type="GO" id="GO:0071111">
    <property type="term" value="F:cyclic-guanylate-specific phosphodiesterase activity"/>
    <property type="evidence" value="ECO:0007669"/>
    <property type="project" value="UniProtKB-EC"/>
</dbReference>
<evidence type="ECO:0000256" key="7">
    <source>
        <dbReference type="ARBA" id="ARBA00022989"/>
    </source>
</evidence>
<dbReference type="InterPro" id="IPR001633">
    <property type="entry name" value="EAL_dom"/>
</dbReference>
<dbReference type="OrthoDB" id="1673646at2"/>
<keyword evidence="6" id="KW-0378">Hydrolase</keyword>
<organism evidence="12 13">
    <name type="scientific">Alteromonas naphthalenivorans</name>
    <dbReference type="NCBI Taxonomy" id="715451"/>
    <lineage>
        <taxon>Bacteria</taxon>
        <taxon>Pseudomonadati</taxon>
        <taxon>Pseudomonadota</taxon>
        <taxon>Gammaproteobacteria</taxon>
        <taxon>Alteromonadales</taxon>
        <taxon>Alteromonadaceae</taxon>
        <taxon>Alteromonas/Salinimonas group</taxon>
        <taxon>Alteromonas</taxon>
    </lineage>
</organism>
<gene>
    <name evidence="12" type="ordered locus">ambt_10150</name>
</gene>
<dbReference type="AlphaFoldDB" id="F5Z913"/>
<accession>F5Z913</accession>
<dbReference type="InterPro" id="IPR024744">
    <property type="entry name" value="CSS-motif_dom"/>
</dbReference>
<dbReference type="InterPro" id="IPR050706">
    <property type="entry name" value="Cyclic-di-GMP_PDE-like"/>
</dbReference>
<comment type="catalytic activity">
    <reaction evidence="9">
        <text>3',3'-c-di-GMP + H2O = 5'-phosphoguanylyl(3'-&gt;5')guanosine + H(+)</text>
        <dbReference type="Rhea" id="RHEA:24902"/>
        <dbReference type="ChEBI" id="CHEBI:15377"/>
        <dbReference type="ChEBI" id="CHEBI:15378"/>
        <dbReference type="ChEBI" id="CHEBI:58754"/>
        <dbReference type="ChEBI" id="CHEBI:58805"/>
        <dbReference type="EC" id="3.1.4.52"/>
    </reaction>
</comment>
<dbReference type="GO" id="GO:0005886">
    <property type="term" value="C:plasma membrane"/>
    <property type="evidence" value="ECO:0007669"/>
    <property type="project" value="UniProtKB-SubCell"/>
</dbReference>
<keyword evidence="8 10" id="KW-0472">Membrane</keyword>
<keyword evidence="3" id="KW-1003">Cell membrane</keyword>
<dbReference type="Gene3D" id="3.20.20.450">
    <property type="entry name" value="EAL domain"/>
    <property type="match status" value="1"/>
</dbReference>
<dbReference type="CDD" id="cd01948">
    <property type="entry name" value="EAL"/>
    <property type="match status" value="1"/>
</dbReference>
<name>F5Z913_ALTNA</name>
<dbReference type="RefSeq" id="WP_013784491.1">
    <property type="nucleotide sequence ID" value="NC_015554.1"/>
</dbReference>
<comment type="subcellular location">
    <subcellularLocation>
        <location evidence="1">Cell membrane</location>
        <topology evidence="1">Multi-pass membrane protein</topology>
    </subcellularLocation>
</comment>
<dbReference type="KEGG" id="alt:ambt_10150"/>
<dbReference type="EMBL" id="CP002339">
    <property type="protein sequence ID" value="AEF03556.1"/>
    <property type="molecule type" value="Genomic_DNA"/>
</dbReference>
<evidence type="ECO:0000256" key="2">
    <source>
        <dbReference type="ARBA" id="ARBA00012282"/>
    </source>
</evidence>
<keyword evidence="5 10" id="KW-0812">Transmembrane</keyword>
<dbReference type="Proteomes" id="UP000000683">
    <property type="component" value="Chromosome"/>
</dbReference>
<dbReference type="Pfam" id="PF00563">
    <property type="entry name" value="EAL"/>
    <property type="match status" value="1"/>
</dbReference>
<evidence type="ECO:0000256" key="3">
    <source>
        <dbReference type="ARBA" id="ARBA00022475"/>
    </source>
</evidence>
<evidence type="ECO:0000256" key="9">
    <source>
        <dbReference type="ARBA" id="ARBA00034290"/>
    </source>
</evidence>
<dbReference type="SUPFAM" id="SSF141868">
    <property type="entry name" value="EAL domain-like"/>
    <property type="match status" value="1"/>
</dbReference>
<evidence type="ECO:0000313" key="13">
    <source>
        <dbReference type="Proteomes" id="UP000000683"/>
    </source>
</evidence>
<evidence type="ECO:0000256" key="4">
    <source>
        <dbReference type="ARBA" id="ARBA00022636"/>
    </source>
</evidence>
<proteinExistence type="predicted"/>
<evidence type="ECO:0000259" key="11">
    <source>
        <dbReference type="PROSITE" id="PS50883"/>
    </source>
</evidence>
<dbReference type="InterPro" id="IPR035919">
    <property type="entry name" value="EAL_sf"/>
</dbReference>
<dbReference type="PANTHER" id="PTHR33121:SF79">
    <property type="entry name" value="CYCLIC DI-GMP PHOSPHODIESTERASE PDED-RELATED"/>
    <property type="match status" value="1"/>
</dbReference>
<dbReference type="SMART" id="SM00052">
    <property type="entry name" value="EAL"/>
    <property type="match status" value="1"/>
</dbReference>
<dbReference type="HOGENOM" id="CLU_000445_131_1_6"/>
<keyword evidence="4" id="KW-0973">c-di-GMP</keyword>
<sequence>MTYNEHKKFLLADNLKAIAVSFLSVVLVSAVLGLLMFSVIKEHEDDRAADILLNVHMVFKDAEAALDHLNSKSYLACSEENLNEMRRTLFRSRFVKEIGFFGDGKLLCSTYLGILKQPIDEAIPDFETSLGDAFWINTPLELFDNQSKGTIAKRGRYNAVLDMDAVIGLNFSQDWALFYKGDRLFHMAGNANLMPQRAGVASLDTSYFSLHLIKCDEYYSATCLSVVSDKGRIFNIHKGKLVLFVCVMLMTAALTHMLMFNYLRRRRSLESRISRGLKTGKFYCLYQPFVILKSGEVVGCEVLSRFEDEFGPIYPDEFIPQVKELGKTWEFTTVMIESAMTALNENKDIPECFKVSFNLFPSDFMQDELLDLDWVLDMNDKKFKLVLEITEDEQLATASAVKHIKALKSRGFWMAIDDFGVGYSNLSQLKSLKCEFLKIDRSFVMDMEDHSIRSSLIPHIVSIADELRVTLIAEGVENTEQCQELVNMNVEYGQGWLFGKPQTVENLANTIDLSFQTH</sequence>
<evidence type="ECO:0000313" key="12">
    <source>
        <dbReference type="EMBL" id="AEF03556.1"/>
    </source>
</evidence>
<feature type="domain" description="EAL" evidence="11">
    <location>
        <begin position="266"/>
        <end position="515"/>
    </location>
</feature>
<reference evidence="12 13" key="1">
    <citation type="journal article" date="2011" name="J. Bacteriol.">
        <title>Complete genome sequence of the polycyclic aromatic hydrocarbon-degrading bacterium Alteromonas sp. strain SN2.</title>
        <authorList>
            <person name="Jin H.M."/>
            <person name="Jeong H."/>
            <person name="Moon E.J."/>
            <person name="Math R.K."/>
            <person name="Lee K."/>
            <person name="Kim H.J."/>
            <person name="Jeon C.O."/>
            <person name="Oh T.K."/>
            <person name="Kim J.F."/>
        </authorList>
    </citation>
    <scope>NUCLEOTIDE SEQUENCE [LARGE SCALE GENOMIC DNA]</scope>
    <source>
        <strain evidence="13">JCM 17741 / KACC 18427 / KCTC 11700BP / SN2</strain>
    </source>
</reference>
<evidence type="ECO:0000256" key="6">
    <source>
        <dbReference type="ARBA" id="ARBA00022801"/>
    </source>
</evidence>
<keyword evidence="7 10" id="KW-1133">Transmembrane helix</keyword>
<feature type="transmembrane region" description="Helical" evidence="10">
    <location>
        <begin position="241"/>
        <end position="263"/>
    </location>
</feature>
<dbReference type="PANTHER" id="PTHR33121">
    <property type="entry name" value="CYCLIC DI-GMP PHOSPHODIESTERASE PDEF"/>
    <property type="match status" value="1"/>
</dbReference>
<evidence type="ECO:0000256" key="10">
    <source>
        <dbReference type="SAM" id="Phobius"/>
    </source>
</evidence>
<dbReference type="EC" id="3.1.4.52" evidence="2"/>
<dbReference type="eggNOG" id="COG4943">
    <property type="taxonomic scope" value="Bacteria"/>
</dbReference>
<evidence type="ECO:0000256" key="5">
    <source>
        <dbReference type="ARBA" id="ARBA00022692"/>
    </source>
</evidence>
<dbReference type="PROSITE" id="PS50883">
    <property type="entry name" value="EAL"/>
    <property type="match status" value="1"/>
</dbReference>
<dbReference type="Pfam" id="PF12792">
    <property type="entry name" value="CSS-motif"/>
    <property type="match status" value="1"/>
</dbReference>
<evidence type="ECO:0000256" key="1">
    <source>
        <dbReference type="ARBA" id="ARBA00004651"/>
    </source>
</evidence>
<evidence type="ECO:0000256" key="8">
    <source>
        <dbReference type="ARBA" id="ARBA00023136"/>
    </source>
</evidence>
<keyword evidence="13" id="KW-1185">Reference proteome</keyword>
<feature type="transmembrane region" description="Helical" evidence="10">
    <location>
        <begin position="17"/>
        <end position="37"/>
    </location>
</feature>
<protein>
    <recommendedName>
        <fullName evidence="2">cyclic-guanylate-specific phosphodiesterase</fullName>
        <ecNumber evidence="2">3.1.4.52</ecNumber>
    </recommendedName>
</protein>